<organism evidence="6 7">
    <name type="scientific">Halobiforma nitratireducens JCM 10879</name>
    <dbReference type="NCBI Taxonomy" id="1227454"/>
    <lineage>
        <taxon>Archaea</taxon>
        <taxon>Methanobacteriati</taxon>
        <taxon>Methanobacteriota</taxon>
        <taxon>Stenosarchaea group</taxon>
        <taxon>Halobacteria</taxon>
        <taxon>Halobacteriales</taxon>
        <taxon>Natrialbaceae</taxon>
        <taxon>Halobiforma</taxon>
    </lineage>
</organism>
<keyword evidence="3" id="KW-0479">Metal-binding</keyword>
<evidence type="ECO:0000256" key="3">
    <source>
        <dbReference type="ARBA" id="ARBA00022723"/>
    </source>
</evidence>
<dbReference type="SFLD" id="SFLDS00003">
    <property type="entry name" value="Haloacid_Dehalogenase"/>
    <property type="match status" value="1"/>
</dbReference>
<protein>
    <submittedName>
        <fullName evidence="6">HAD-superfamily hydrolase</fullName>
    </submittedName>
</protein>
<reference evidence="6 7" key="1">
    <citation type="journal article" date="2014" name="PLoS Genet.">
        <title>Phylogenetically driven sequencing of extremely halophilic archaea reveals strategies for static and dynamic osmo-response.</title>
        <authorList>
            <person name="Becker E.A."/>
            <person name="Seitzer P.M."/>
            <person name="Tritt A."/>
            <person name="Larsen D."/>
            <person name="Krusor M."/>
            <person name="Yao A.I."/>
            <person name="Wu D."/>
            <person name="Madern D."/>
            <person name="Eisen J.A."/>
            <person name="Darling A.E."/>
            <person name="Facciotti M.T."/>
        </authorList>
    </citation>
    <scope>NUCLEOTIDE SEQUENCE [LARGE SCALE GENOMIC DNA]</scope>
    <source>
        <strain evidence="6 7">JCM 10879</strain>
    </source>
</reference>
<dbReference type="PRINTS" id="PR00413">
    <property type="entry name" value="HADHALOGNASE"/>
</dbReference>
<dbReference type="PATRIC" id="fig|1227454.3.peg.2310"/>
<dbReference type="GO" id="GO:0016791">
    <property type="term" value="F:phosphatase activity"/>
    <property type="evidence" value="ECO:0007669"/>
    <property type="project" value="TreeGrafter"/>
</dbReference>
<comment type="caution">
    <text evidence="6">The sequence shown here is derived from an EMBL/GenBank/DDBJ whole genome shotgun (WGS) entry which is preliminary data.</text>
</comment>
<dbReference type="InterPro" id="IPR006439">
    <property type="entry name" value="HAD-SF_hydro_IA"/>
</dbReference>
<dbReference type="NCBIfam" id="TIGR01509">
    <property type="entry name" value="HAD-SF-IA-v3"/>
    <property type="match status" value="1"/>
</dbReference>
<dbReference type="Gene3D" id="3.40.50.1000">
    <property type="entry name" value="HAD superfamily/HAD-like"/>
    <property type="match status" value="1"/>
</dbReference>
<evidence type="ECO:0000256" key="5">
    <source>
        <dbReference type="ARBA" id="ARBA00022842"/>
    </source>
</evidence>
<dbReference type="InterPro" id="IPR036412">
    <property type="entry name" value="HAD-like_sf"/>
</dbReference>
<dbReference type="GO" id="GO:0046872">
    <property type="term" value="F:metal ion binding"/>
    <property type="evidence" value="ECO:0007669"/>
    <property type="project" value="UniProtKB-KW"/>
</dbReference>
<keyword evidence="4 6" id="KW-0378">Hydrolase</keyword>
<dbReference type="OrthoDB" id="27736at2157"/>
<accession>M0LTC1</accession>
<dbReference type="Pfam" id="PF00702">
    <property type="entry name" value="Hydrolase"/>
    <property type="match status" value="1"/>
</dbReference>
<proteinExistence type="inferred from homology"/>
<sequence>MSDGSPDRTADSDYEAVFWDIGGVILDLESVRSAHGAFVTWLCDRYDLEVGREKAVETWRGAVGDHFREREGTTFRAAREGYANGVAAVVGERVPESEWKPTFDDHVRAAIEPVPGAVETIDRLAETSLHVGIISDVDDRAGKRMLETFGIRDRFDSITTSEAVGRTKPDPAIFETALEKAGVDPDRALMIGDRYDHDVAGAADVGIDGVAFGAGDGPAVTYRIDSPPEILEVLGIADRC</sequence>
<dbReference type="SFLD" id="SFLDG01129">
    <property type="entry name" value="C1.5:_HAD__Beta-PGM__Phosphata"/>
    <property type="match status" value="1"/>
</dbReference>
<name>M0LTC1_9EURY</name>
<gene>
    <name evidence="6" type="ORF">C446_11382</name>
</gene>
<dbReference type="SUPFAM" id="SSF56784">
    <property type="entry name" value="HAD-like"/>
    <property type="match status" value="1"/>
</dbReference>
<comment type="similarity">
    <text evidence="2">Belongs to the HAD-like hydrolase superfamily.</text>
</comment>
<dbReference type="PANTHER" id="PTHR46470">
    <property type="entry name" value="N-ACYLNEURAMINATE-9-PHOSPHATASE"/>
    <property type="match status" value="1"/>
</dbReference>
<dbReference type="RefSeq" id="WP_006673181.1">
    <property type="nucleotide sequence ID" value="NZ_AOMA01000112.1"/>
</dbReference>
<dbReference type="AlphaFoldDB" id="M0LTC1"/>
<keyword evidence="7" id="KW-1185">Reference proteome</keyword>
<keyword evidence="5" id="KW-0460">Magnesium</keyword>
<dbReference type="Proteomes" id="UP000011607">
    <property type="component" value="Unassembled WGS sequence"/>
</dbReference>
<dbReference type="InterPro" id="IPR023198">
    <property type="entry name" value="PGP-like_dom2"/>
</dbReference>
<dbReference type="eggNOG" id="arCOG02291">
    <property type="taxonomic scope" value="Archaea"/>
</dbReference>
<evidence type="ECO:0000313" key="7">
    <source>
        <dbReference type="Proteomes" id="UP000011607"/>
    </source>
</evidence>
<dbReference type="EMBL" id="AOMA01000112">
    <property type="protein sequence ID" value="EMA36807.1"/>
    <property type="molecule type" value="Genomic_DNA"/>
</dbReference>
<dbReference type="Gene3D" id="1.10.150.240">
    <property type="entry name" value="Putative phosphatase, domain 2"/>
    <property type="match status" value="1"/>
</dbReference>
<dbReference type="InterPro" id="IPR051400">
    <property type="entry name" value="HAD-like_hydrolase"/>
</dbReference>
<comment type="cofactor">
    <cofactor evidence="1">
        <name>Mg(2+)</name>
        <dbReference type="ChEBI" id="CHEBI:18420"/>
    </cofactor>
</comment>
<evidence type="ECO:0000256" key="4">
    <source>
        <dbReference type="ARBA" id="ARBA00022801"/>
    </source>
</evidence>
<dbReference type="NCBIfam" id="TIGR01549">
    <property type="entry name" value="HAD-SF-IA-v1"/>
    <property type="match status" value="1"/>
</dbReference>
<evidence type="ECO:0000256" key="2">
    <source>
        <dbReference type="ARBA" id="ARBA00007958"/>
    </source>
</evidence>
<dbReference type="InterPro" id="IPR023214">
    <property type="entry name" value="HAD_sf"/>
</dbReference>
<evidence type="ECO:0000313" key="6">
    <source>
        <dbReference type="EMBL" id="EMA36807.1"/>
    </source>
</evidence>
<dbReference type="PANTHER" id="PTHR46470:SF2">
    <property type="entry name" value="GLYCERALDEHYDE 3-PHOSPHATE PHOSPHATASE"/>
    <property type="match status" value="1"/>
</dbReference>
<dbReference type="STRING" id="1227454.C446_11382"/>
<evidence type="ECO:0000256" key="1">
    <source>
        <dbReference type="ARBA" id="ARBA00001946"/>
    </source>
</evidence>
<dbReference type="GO" id="GO:0044281">
    <property type="term" value="P:small molecule metabolic process"/>
    <property type="evidence" value="ECO:0007669"/>
    <property type="project" value="UniProtKB-ARBA"/>
</dbReference>